<keyword evidence="2" id="KW-0697">Rotamase</keyword>
<dbReference type="PANTHER" id="PTHR47637:SF1">
    <property type="entry name" value="CHAPERONE SURA"/>
    <property type="match status" value="1"/>
</dbReference>
<evidence type="ECO:0000256" key="2">
    <source>
        <dbReference type="PROSITE-ProRule" id="PRU00278"/>
    </source>
</evidence>
<keyword evidence="2" id="KW-0413">Isomerase</keyword>
<proteinExistence type="predicted"/>
<evidence type="ECO:0000259" key="4">
    <source>
        <dbReference type="PROSITE" id="PS50198"/>
    </source>
</evidence>
<dbReference type="PROSITE" id="PS50198">
    <property type="entry name" value="PPIC_PPIASE_2"/>
    <property type="match status" value="1"/>
</dbReference>
<evidence type="ECO:0000313" key="6">
    <source>
        <dbReference type="Proteomes" id="UP000698963"/>
    </source>
</evidence>
<protein>
    <submittedName>
        <fullName evidence="5">SurA N-terminal domain-containing protein</fullName>
    </submittedName>
</protein>
<dbReference type="Gene3D" id="1.10.4030.10">
    <property type="entry name" value="Porin chaperone SurA, peptide-binding domain"/>
    <property type="match status" value="1"/>
</dbReference>
<accession>A0A921AVQ8</accession>
<reference evidence="5" key="1">
    <citation type="journal article" date="2021" name="PeerJ">
        <title>Extensive microbial diversity within the chicken gut microbiome revealed by metagenomics and culture.</title>
        <authorList>
            <person name="Gilroy R."/>
            <person name="Ravi A."/>
            <person name="Getino M."/>
            <person name="Pursley I."/>
            <person name="Horton D.L."/>
            <person name="Alikhan N.F."/>
            <person name="Baker D."/>
            <person name="Gharbi K."/>
            <person name="Hall N."/>
            <person name="Watson M."/>
            <person name="Adriaenssens E.M."/>
            <person name="Foster-Nyarko E."/>
            <person name="Jarju S."/>
            <person name="Secka A."/>
            <person name="Antonio M."/>
            <person name="Oren A."/>
            <person name="Chaudhuri R.R."/>
            <person name="La Ragione R."/>
            <person name="Hildebrand F."/>
            <person name="Pallen M.J."/>
        </authorList>
    </citation>
    <scope>NUCLEOTIDE SEQUENCE</scope>
    <source>
        <strain evidence="5">ChiGjej2B2-19336</strain>
    </source>
</reference>
<dbReference type="RefSeq" id="WP_304121106.1">
    <property type="nucleotide sequence ID" value="NZ_DYZA01000060.1"/>
</dbReference>
<dbReference type="Pfam" id="PF13624">
    <property type="entry name" value="SurA_N_3"/>
    <property type="match status" value="1"/>
</dbReference>
<dbReference type="InterPro" id="IPR000297">
    <property type="entry name" value="PPIase_PpiC"/>
</dbReference>
<keyword evidence="1 3" id="KW-0732">Signal</keyword>
<dbReference type="EMBL" id="DYZA01000060">
    <property type="protein sequence ID" value="HJD96643.1"/>
    <property type="molecule type" value="Genomic_DNA"/>
</dbReference>
<sequence length="313" mass="34623">MRTLFISLACVASLLSAQPVLSAPVSRIVAVVNGDMITSRELDKAVQLELAAQKVDSAKNPQMAAEVRKAVLDSMINNKILLQEAEKEKISVSDDEVSAALDQIIKDSRLERDVFFKQMAKDGVTEKAFRENLYVQLVSQRLMARNVVSKVVVTEGEINDYYRKNVAGFASGRARVGMLVYPADVDAEKWARDIASGKVSFHDAARKVSIGPNAEGGGDLGFMALSDMAPGMLEQISRLKKGEVSPLLNMNATRVQIALLDFEEAENTDQSDAVPDPDTARRIEQILRQPRLQERFQQYTAQLRDKALIDIRN</sequence>
<evidence type="ECO:0000313" key="5">
    <source>
        <dbReference type="EMBL" id="HJD96643.1"/>
    </source>
</evidence>
<dbReference type="Pfam" id="PF00639">
    <property type="entry name" value="Rotamase"/>
    <property type="match status" value="1"/>
</dbReference>
<dbReference type="Proteomes" id="UP000698963">
    <property type="component" value="Unassembled WGS sequence"/>
</dbReference>
<dbReference type="SUPFAM" id="SSF54534">
    <property type="entry name" value="FKBP-like"/>
    <property type="match status" value="1"/>
</dbReference>
<name>A0A921AVQ8_9BACT</name>
<comment type="caution">
    <text evidence="5">The sequence shown here is derived from an EMBL/GenBank/DDBJ whole genome shotgun (WGS) entry which is preliminary data.</text>
</comment>
<dbReference type="PANTHER" id="PTHR47637">
    <property type="entry name" value="CHAPERONE SURA"/>
    <property type="match status" value="1"/>
</dbReference>
<feature type="chain" id="PRO_5037611208" evidence="3">
    <location>
        <begin position="23"/>
        <end position="313"/>
    </location>
</feature>
<dbReference type="GO" id="GO:0003755">
    <property type="term" value="F:peptidyl-prolyl cis-trans isomerase activity"/>
    <property type="evidence" value="ECO:0007669"/>
    <property type="project" value="UniProtKB-KW"/>
</dbReference>
<gene>
    <name evidence="5" type="ORF">K8W16_03230</name>
</gene>
<dbReference type="AlphaFoldDB" id="A0A921AVQ8"/>
<reference evidence="5" key="2">
    <citation type="submission" date="2021-09" db="EMBL/GenBank/DDBJ databases">
        <authorList>
            <person name="Gilroy R."/>
        </authorList>
    </citation>
    <scope>NUCLEOTIDE SEQUENCE</scope>
    <source>
        <strain evidence="5">ChiGjej2B2-19336</strain>
    </source>
</reference>
<dbReference type="Gene3D" id="3.10.50.40">
    <property type="match status" value="1"/>
</dbReference>
<dbReference type="SUPFAM" id="SSF109998">
    <property type="entry name" value="Triger factor/SurA peptide-binding domain-like"/>
    <property type="match status" value="1"/>
</dbReference>
<evidence type="ECO:0000256" key="1">
    <source>
        <dbReference type="ARBA" id="ARBA00022729"/>
    </source>
</evidence>
<dbReference type="InterPro" id="IPR027304">
    <property type="entry name" value="Trigger_fact/SurA_dom_sf"/>
</dbReference>
<feature type="signal peptide" evidence="3">
    <location>
        <begin position="1"/>
        <end position="22"/>
    </location>
</feature>
<feature type="domain" description="PpiC" evidence="4">
    <location>
        <begin position="171"/>
        <end position="264"/>
    </location>
</feature>
<dbReference type="InterPro" id="IPR046357">
    <property type="entry name" value="PPIase_dom_sf"/>
</dbReference>
<organism evidence="5 6">
    <name type="scientific">Mailhella massiliensis</name>
    <dbReference type="NCBI Taxonomy" id="1903261"/>
    <lineage>
        <taxon>Bacteria</taxon>
        <taxon>Pseudomonadati</taxon>
        <taxon>Thermodesulfobacteriota</taxon>
        <taxon>Desulfovibrionia</taxon>
        <taxon>Desulfovibrionales</taxon>
        <taxon>Desulfovibrionaceae</taxon>
        <taxon>Mailhella</taxon>
    </lineage>
</organism>
<evidence type="ECO:0000256" key="3">
    <source>
        <dbReference type="SAM" id="SignalP"/>
    </source>
</evidence>
<dbReference type="InterPro" id="IPR050280">
    <property type="entry name" value="OMP_Chaperone_SurA"/>
</dbReference>